<evidence type="ECO:0000313" key="3">
    <source>
        <dbReference type="EMBL" id="NMT62921.1"/>
    </source>
</evidence>
<feature type="transmembrane region" description="Helical" evidence="1">
    <location>
        <begin position="938"/>
        <end position="958"/>
    </location>
</feature>
<dbReference type="Gene3D" id="3.30.70.1320">
    <property type="entry name" value="Multidrug efflux transporter AcrB pore domain like"/>
    <property type="match status" value="1"/>
</dbReference>
<sequence>MFAGVIRHGTLVTVVTLIIAIIGAAAAFRIPVQMIPDLEVRTITVETRWPGATPQDIEKEILIEQERYLRNVPNLSEMAATASSGSAEIELEFPFGVDITETLIQVNNALSQVSDYPTNVDEPRIVAASFSSNAFMYFRVSTLPDNPRELDIDLMRDFVEDRVRPRMESVAGVSEVTVGGGADRQMQITVDEAKLAQRGLSLLDLRDAITSRNQDVSGGEVDAGKRRYLLRTVGRFRDLDELRNLVVSRTGDSVVRLYDVATVRQDHSRIRQLSFINGQRVLGLQVRRESGSNVIDIKQAMLEEVDAINREVLEPEGMELALTADDARYVEASVANVWTNLGIGAVFATLVMFLFLRSSRATFVGVVGIPLCAIAAFLGLMITGRTINVISLAGVAFAIGMTVDNSIVVLENIERHRRLGLDRFESALKGVQEVWPAVLASTMTTILVFLPILFIEEEAGQLYSDVAIAISAAIFASMLVAVTVIPTLSARLDFGKRKGDIDQYGNTVTPGWGTRVVAAVRWMVSGTVRRLVVIIGTIMLSFWIIIFLTPPAEYLPEGEEPKTFASMSAPPGYNLTEMESIAKQVEDRFLPHVRANREAYESGETPIPPLAYLNMQVSPTNVRIIAETINARDIEVLMDQITGFYEQFPGMRAFAAKGSIISSNDGGTRSISLDISGPDLASIYEVANTAYGRAQTIFDNPRIQTRPATLSLAQPLIQVRPDWDRAAELGLDTEAIGFTVASLTEGSYVDDFFLDDDKIDIYIYGSAGRNPGLDELPDVMIYTPQGATLPLSSLASIEETVDTSTVRRLDGRRTVTLNVIPPDDVPLEAGVERVRTELLGAMRDSGELPTGVSINISGASDQLNATRDALSGNFIIAVVIVYLLLVAIFAHWGFPLLILTAIPLGIAGGIVGLALMNLVGGLLPKIGLLPLNQPFDMITMLGFLILMGTVVNNPILVVEQARQNLRHRDVSVVDAVIGAVETRLRPIAMTTLTTICGLSPLVFLPGEGTELYRGVGAIVLFGLAGAATVTVTFLPALTVFVLGWRRRRTSEV</sequence>
<dbReference type="PANTHER" id="PTHR32063:SF0">
    <property type="entry name" value="SWARMING MOTILITY PROTEIN SWRC"/>
    <property type="match status" value="1"/>
</dbReference>
<dbReference type="SUPFAM" id="SSF82866">
    <property type="entry name" value="Multidrug efflux transporter AcrB transmembrane domain"/>
    <property type="match status" value="2"/>
</dbReference>
<evidence type="ECO:0000259" key="2">
    <source>
        <dbReference type="PROSITE" id="PS50156"/>
    </source>
</evidence>
<dbReference type="GO" id="GO:0005886">
    <property type="term" value="C:plasma membrane"/>
    <property type="evidence" value="ECO:0007669"/>
    <property type="project" value="TreeGrafter"/>
</dbReference>
<feature type="transmembrane region" description="Helical" evidence="1">
    <location>
        <begin position="434"/>
        <end position="454"/>
    </location>
</feature>
<dbReference type="InterPro" id="IPR027463">
    <property type="entry name" value="AcrB_DN_DC_subdom"/>
</dbReference>
<proteinExistence type="predicted"/>
<dbReference type="RefSeq" id="WP_135954274.1">
    <property type="nucleotide sequence ID" value="NZ_JABCKY010000001.1"/>
</dbReference>
<protein>
    <submittedName>
        <fullName evidence="3">Efflux RND transporter permease subunit</fullName>
    </submittedName>
</protein>
<feature type="transmembrane region" description="Helical" evidence="1">
    <location>
        <begin position="466"/>
        <end position="488"/>
    </location>
</feature>
<feature type="transmembrane region" description="Helical" evidence="1">
    <location>
        <begin position="1018"/>
        <end position="1044"/>
    </location>
</feature>
<dbReference type="Gene3D" id="3.30.70.1430">
    <property type="entry name" value="Multidrug efflux transporter AcrB pore domain"/>
    <property type="match status" value="2"/>
</dbReference>
<dbReference type="Gene3D" id="3.30.2090.10">
    <property type="entry name" value="Multidrug efflux transporter AcrB TolC docking domain, DN and DC subdomains"/>
    <property type="match status" value="2"/>
</dbReference>
<feature type="domain" description="SSD" evidence="2">
    <location>
        <begin position="872"/>
        <end position="1040"/>
    </location>
</feature>
<dbReference type="PRINTS" id="PR00702">
    <property type="entry name" value="ACRIFLAVINRP"/>
</dbReference>
<dbReference type="SUPFAM" id="SSF82693">
    <property type="entry name" value="Multidrug efflux transporter AcrB pore domain, PN1, PN2, PC1 and PC2 subdomains"/>
    <property type="match status" value="2"/>
</dbReference>
<dbReference type="OrthoDB" id="9757904at2"/>
<keyword evidence="1" id="KW-0472">Membrane</keyword>
<feature type="transmembrane region" description="Helical" evidence="1">
    <location>
        <begin position="987"/>
        <end position="1006"/>
    </location>
</feature>
<dbReference type="InterPro" id="IPR001036">
    <property type="entry name" value="Acrflvin-R"/>
</dbReference>
<gene>
    <name evidence="3" type="ORF">HIU99_04850</name>
</gene>
<keyword evidence="4" id="KW-1185">Reference proteome</keyword>
<dbReference type="SUPFAM" id="SSF82714">
    <property type="entry name" value="Multidrug efflux transporter AcrB TolC docking domain, DN and DC subdomains"/>
    <property type="match status" value="2"/>
</dbReference>
<feature type="transmembrane region" description="Helical" evidence="1">
    <location>
        <begin position="389"/>
        <end position="413"/>
    </location>
</feature>
<dbReference type="PROSITE" id="PS50156">
    <property type="entry name" value="SSD"/>
    <property type="match status" value="1"/>
</dbReference>
<dbReference type="GO" id="GO:0042910">
    <property type="term" value="F:xenobiotic transmembrane transporter activity"/>
    <property type="evidence" value="ECO:0007669"/>
    <property type="project" value="TreeGrafter"/>
</dbReference>
<dbReference type="Proteomes" id="UP000567186">
    <property type="component" value="Unassembled WGS sequence"/>
</dbReference>
<dbReference type="Pfam" id="PF00873">
    <property type="entry name" value="ACR_tran"/>
    <property type="match status" value="1"/>
</dbReference>
<name>A0A7Y0NK70_9GAMM</name>
<reference evidence="3 4" key="1">
    <citation type="submission" date="2020-04" db="EMBL/GenBank/DDBJ databases">
        <title>Marinobacter oceani sp. nov., isolated from marine solar saltern.</title>
        <authorList>
            <person name="Chen X.-Y."/>
        </authorList>
    </citation>
    <scope>NUCLEOTIDE SEQUENCE [LARGE SCALE GENOMIC DNA]</scope>
    <source>
        <strain evidence="3 4">W62</strain>
    </source>
</reference>
<comment type="caution">
    <text evidence="3">The sequence shown here is derived from an EMBL/GenBank/DDBJ whole genome shotgun (WGS) entry which is preliminary data.</text>
</comment>
<dbReference type="EMBL" id="JABCKY010000001">
    <property type="protein sequence ID" value="NMT62921.1"/>
    <property type="molecule type" value="Genomic_DNA"/>
</dbReference>
<feature type="transmembrane region" description="Helical" evidence="1">
    <location>
        <begin position="896"/>
        <end position="918"/>
    </location>
</feature>
<feature type="transmembrane region" description="Helical" evidence="1">
    <location>
        <begin position="363"/>
        <end position="383"/>
    </location>
</feature>
<dbReference type="InterPro" id="IPR000731">
    <property type="entry name" value="SSD"/>
</dbReference>
<dbReference type="Gene3D" id="1.20.1640.10">
    <property type="entry name" value="Multidrug efflux transporter AcrB transmembrane domain"/>
    <property type="match status" value="2"/>
</dbReference>
<dbReference type="AlphaFoldDB" id="A0A7Y0NK70"/>
<feature type="transmembrane region" description="Helical" evidence="1">
    <location>
        <begin position="531"/>
        <end position="549"/>
    </location>
</feature>
<evidence type="ECO:0000313" key="4">
    <source>
        <dbReference type="Proteomes" id="UP000567186"/>
    </source>
</evidence>
<dbReference type="Gene3D" id="3.30.70.1440">
    <property type="entry name" value="Multidrug efflux transporter AcrB pore domain"/>
    <property type="match status" value="1"/>
</dbReference>
<organism evidence="3 4">
    <name type="scientific">Marinobacter orientalis</name>
    <dbReference type="NCBI Taxonomy" id="1928859"/>
    <lineage>
        <taxon>Bacteria</taxon>
        <taxon>Pseudomonadati</taxon>
        <taxon>Pseudomonadota</taxon>
        <taxon>Gammaproteobacteria</taxon>
        <taxon>Pseudomonadales</taxon>
        <taxon>Marinobacteraceae</taxon>
        <taxon>Marinobacter</taxon>
    </lineage>
</organism>
<feature type="transmembrane region" description="Helical" evidence="1">
    <location>
        <begin position="337"/>
        <end position="356"/>
    </location>
</feature>
<keyword evidence="1" id="KW-1133">Transmembrane helix</keyword>
<accession>A0A7Y0NK70</accession>
<feature type="transmembrane region" description="Helical" evidence="1">
    <location>
        <begin position="870"/>
        <end position="889"/>
    </location>
</feature>
<keyword evidence="1" id="KW-0812">Transmembrane</keyword>
<evidence type="ECO:0000256" key="1">
    <source>
        <dbReference type="SAM" id="Phobius"/>
    </source>
</evidence>
<dbReference type="PANTHER" id="PTHR32063">
    <property type="match status" value="1"/>
</dbReference>